<evidence type="ECO:0008006" key="2">
    <source>
        <dbReference type="Google" id="ProtNLM"/>
    </source>
</evidence>
<dbReference type="PANTHER" id="PTHR48098">
    <property type="entry name" value="ENTEROCHELIN ESTERASE-RELATED"/>
    <property type="match status" value="1"/>
</dbReference>
<gene>
    <name evidence="1" type="ORF">AVDCRST_MAG63-2046</name>
</gene>
<organism evidence="1">
    <name type="scientific">uncultured Armatimonadetes bacterium</name>
    <dbReference type="NCBI Taxonomy" id="157466"/>
    <lineage>
        <taxon>Bacteria</taxon>
        <taxon>Bacillati</taxon>
        <taxon>Armatimonadota</taxon>
        <taxon>environmental samples</taxon>
    </lineage>
</organism>
<sequence length="138" mass="16221">MNPDPFVIAHGCSMGAYHAVNIAFRYPERFGKVIALSGRYDLTAQIGSFRGLFDGHYDRSIYFNTPSHFIPLLTDEEELQCLRRLEIILAVGRDDQFRRNNEELSRALWEKDVWHALHVWDGEAHRPRSWRRMVSLYL</sequence>
<dbReference type="AlphaFoldDB" id="A0A6J4ILE4"/>
<dbReference type="InterPro" id="IPR050583">
    <property type="entry name" value="Mycobacterial_A85_antigen"/>
</dbReference>
<dbReference type="PANTHER" id="PTHR48098:SF3">
    <property type="entry name" value="IRON(III) ENTEROBACTIN ESTERASE"/>
    <property type="match status" value="1"/>
</dbReference>
<evidence type="ECO:0000313" key="1">
    <source>
        <dbReference type="EMBL" id="CAA9253586.1"/>
    </source>
</evidence>
<dbReference type="EMBL" id="CADCTO010000265">
    <property type="protein sequence ID" value="CAA9253586.1"/>
    <property type="molecule type" value="Genomic_DNA"/>
</dbReference>
<dbReference type="SUPFAM" id="SSF53474">
    <property type="entry name" value="alpha/beta-Hydrolases"/>
    <property type="match status" value="1"/>
</dbReference>
<dbReference type="InterPro" id="IPR029058">
    <property type="entry name" value="AB_hydrolase_fold"/>
</dbReference>
<dbReference type="Gene3D" id="3.40.50.1820">
    <property type="entry name" value="alpha/beta hydrolase"/>
    <property type="match status" value="1"/>
</dbReference>
<dbReference type="Pfam" id="PF00756">
    <property type="entry name" value="Esterase"/>
    <property type="match status" value="1"/>
</dbReference>
<protein>
    <recommendedName>
        <fullName evidence="2">Esterase</fullName>
    </recommendedName>
</protein>
<reference evidence="1" key="1">
    <citation type="submission" date="2020-02" db="EMBL/GenBank/DDBJ databases">
        <authorList>
            <person name="Meier V. D."/>
        </authorList>
    </citation>
    <scope>NUCLEOTIDE SEQUENCE</scope>
    <source>
        <strain evidence="1">AVDCRST_MAG63</strain>
    </source>
</reference>
<proteinExistence type="predicted"/>
<accession>A0A6J4ILE4</accession>
<name>A0A6J4ILE4_9BACT</name>
<dbReference type="InterPro" id="IPR000801">
    <property type="entry name" value="Esterase-like"/>
</dbReference>